<dbReference type="InterPro" id="IPR049445">
    <property type="entry name" value="TetR_SbtR-like_C"/>
</dbReference>
<dbReference type="InterPro" id="IPR023772">
    <property type="entry name" value="DNA-bd_HTH_TetR-type_CS"/>
</dbReference>
<feature type="DNA-binding region" description="H-T-H motif" evidence="4">
    <location>
        <begin position="40"/>
        <end position="59"/>
    </location>
</feature>
<dbReference type="PROSITE" id="PS50977">
    <property type="entry name" value="HTH_TETR_2"/>
    <property type="match status" value="1"/>
</dbReference>
<proteinExistence type="predicted"/>
<keyword evidence="1" id="KW-0805">Transcription regulation</keyword>
<evidence type="ECO:0000259" key="5">
    <source>
        <dbReference type="PROSITE" id="PS50977"/>
    </source>
</evidence>
<dbReference type="InterPro" id="IPR009057">
    <property type="entry name" value="Homeodomain-like_sf"/>
</dbReference>
<name>A0ABT9NXM7_9ACTN</name>
<dbReference type="PANTHER" id="PTHR30055:SF234">
    <property type="entry name" value="HTH-TYPE TRANSCRIPTIONAL REGULATOR BETI"/>
    <property type="match status" value="1"/>
</dbReference>
<dbReference type="PROSITE" id="PS01081">
    <property type="entry name" value="HTH_TETR_1"/>
    <property type="match status" value="1"/>
</dbReference>
<dbReference type="InterPro" id="IPR001647">
    <property type="entry name" value="HTH_TetR"/>
</dbReference>
<evidence type="ECO:0000256" key="4">
    <source>
        <dbReference type="PROSITE-ProRule" id="PRU00335"/>
    </source>
</evidence>
<organism evidence="6 7">
    <name type="scientific">Kineosporia succinea</name>
    <dbReference type="NCBI Taxonomy" id="84632"/>
    <lineage>
        <taxon>Bacteria</taxon>
        <taxon>Bacillati</taxon>
        <taxon>Actinomycetota</taxon>
        <taxon>Actinomycetes</taxon>
        <taxon>Kineosporiales</taxon>
        <taxon>Kineosporiaceae</taxon>
        <taxon>Kineosporia</taxon>
    </lineage>
</organism>
<dbReference type="PANTHER" id="PTHR30055">
    <property type="entry name" value="HTH-TYPE TRANSCRIPTIONAL REGULATOR RUTR"/>
    <property type="match status" value="1"/>
</dbReference>
<comment type="caution">
    <text evidence="6">The sequence shown here is derived from an EMBL/GenBank/DDBJ whole genome shotgun (WGS) entry which is preliminary data.</text>
</comment>
<reference evidence="6 7" key="1">
    <citation type="submission" date="2023-07" db="EMBL/GenBank/DDBJ databases">
        <title>Sequencing the genomes of 1000 actinobacteria strains.</title>
        <authorList>
            <person name="Klenk H.-P."/>
        </authorList>
    </citation>
    <scope>NUCLEOTIDE SEQUENCE [LARGE SCALE GENOMIC DNA]</scope>
    <source>
        <strain evidence="6 7">DSM 44388</strain>
    </source>
</reference>
<gene>
    <name evidence="6" type="ORF">J2S57_000658</name>
</gene>
<sequence>MNTSSGRTEAPDDALSGVNVAERILRAAGEVFGAKGLHATLADVAATAGVGVATVYRRFSNKDELILALFEIRFATARDDVARALEADDPWEGFVEFFEGGVREFSRDRGFREFVITGYSETFGWARGSSSERVEEVVHRHQLLMRDSIGRMVRRCQDAGVIRHDVVPHDLLALTMAAVSSIDFAAQKGSSPETYRRVIGVILDGLRPSRSGVTPLPGVG</sequence>
<protein>
    <submittedName>
        <fullName evidence="6">AcrR family transcriptional regulator</fullName>
    </submittedName>
</protein>
<feature type="domain" description="HTH tetR-type" evidence="5">
    <location>
        <begin position="18"/>
        <end position="77"/>
    </location>
</feature>
<dbReference type="InterPro" id="IPR050109">
    <property type="entry name" value="HTH-type_TetR-like_transc_reg"/>
</dbReference>
<evidence type="ECO:0000313" key="6">
    <source>
        <dbReference type="EMBL" id="MDP9824909.1"/>
    </source>
</evidence>
<dbReference type="Pfam" id="PF00440">
    <property type="entry name" value="TetR_N"/>
    <property type="match status" value="1"/>
</dbReference>
<evidence type="ECO:0000256" key="3">
    <source>
        <dbReference type="ARBA" id="ARBA00023163"/>
    </source>
</evidence>
<keyword evidence="2 4" id="KW-0238">DNA-binding</keyword>
<keyword evidence="7" id="KW-1185">Reference proteome</keyword>
<dbReference type="Pfam" id="PF21597">
    <property type="entry name" value="TetR_C_43"/>
    <property type="match status" value="1"/>
</dbReference>
<dbReference type="SUPFAM" id="SSF46689">
    <property type="entry name" value="Homeodomain-like"/>
    <property type="match status" value="1"/>
</dbReference>
<dbReference type="PRINTS" id="PR00455">
    <property type="entry name" value="HTHTETR"/>
</dbReference>
<dbReference type="Proteomes" id="UP001235712">
    <property type="component" value="Unassembled WGS sequence"/>
</dbReference>
<dbReference type="SUPFAM" id="SSF48498">
    <property type="entry name" value="Tetracyclin repressor-like, C-terminal domain"/>
    <property type="match status" value="1"/>
</dbReference>
<keyword evidence="3" id="KW-0804">Transcription</keyword>
<evidence type="ECO:0000256" key="1">
    <source>
        <dbReference type="ARBA" id="ARBA00023015"/>
    </source>
</evidence>
<dbReference type="RefSeq" id="WP_307238145.1">
    <property type="nucleotide sequence ID" value="NZ_JAUSQZ010000001.1"/>
</dbReference>
<dbReference type="Gene3D" id="1.10.357.10">
    <property type="entry name" value="Tetracycline Repressor, domain 2"/>
    <property type="match status" value="1"/>
</dbReference>
<accession>A0ABT9NXM7</accession>
<evidence type="ECO:0000256" key="2">
    <source>
        <dbReference type="ARBA" id="ARBA00023125"/>
    </source>
</evidence>
<dbReference type="EMBL" id="JAUSQZ010000001">
    <property type="protein sequence ID" value="MDP9824909.1"/>
    <property type="molecule type" value="Genomic_DNA"/>
</dbReference>
<dbReference type="InterPro" id="IPR036271">
    <property type="entry name" value="Tet_transcr_reg_TetR-rel_C_sf"/>
</dbReference>
<evidence type="ECO:0000313" key="7">
    <source>
        <dbReference type="Proteomes" id="UP001235712"/>
    </source>
</evidence>